<evidence type="ECO:0000313" key="3">
    <source>
        <dbReference type="Proteomes" id="UP000678393"/>
    </source>
</evidence>
<dbReference type="EMBL" id="CAJHNH020000828">
    <property type="protein sequence ID" value="CAG5120080.1"/>
    <property type="molecule type" value="Genomic_DNA"/>
</dbReference>
<feature type="transmembrane region" description="Helical" evidence="1">
    <location>
        <begin position="39"/>
        <end position="58"/>
    </location>
</feature>
<name>A0A8S3YY53_9EUPU</name>
<evidence type="ECO:0000256" key="1">
    <source>
        <dbReference type="SAM" id="Phobius"/>
    </source>
</evidence>
<dbReference type="PANTHER" id="PTHR12242:SF1">
    <property type="entry name" value="MYND-TYPE DOMAIN-CONTAINING PROTEIN"/>
    <property type="match status" value="1"/>
</dbReference>
<dbReference type="GO" id="GO:0016020">
    <property type="term" value="C:membrane"/>
    <property type="evidence" value="ECO:0007669"/>
    <property type="project" value="TreeGrafter"/>
</dbReference>
<feature type="transmembrane region" description="Helical" evidence="1">
    <location>
        <begin position="155"/>
        <end position="176"/>
    </location>
</feature>
<dbReference type="InterPro" id="IPR049352">
    <property type="entry name" value="Rost"/>
</dbReference>
<sequence length="295" mass="33681">MENSSPGRSLKEEFRPSKFGLAYPDPDAFVRSQWHQPKWFYFIWRLFWFLWHIGWIIASGVYTRKNQARYPEEGAKWFIYFTNITLLLTTLTCTVDFLIVLYVSALRGGTVLDTTPWYVKLLWLMYNVISSVNIVITVVYWAVGYHAGNTDVISVEAHTINSAFIILNILVTAMPIQILHCIYPMVYAALYFLFNFIYIVAGGTDLQGRTVIYSSVDWNKPFPTAVVVTLGVLLAVPVGHVLVFAIYTLRVFLYSKVNSASYSLRESCLRLTNRTVDVNNPHGNENIEMTNSAAV</sequence>
<keyword evidence="1" id="KW-1133">Transmembrane helix</keyword>
<gene>
    <name evidence="2" type="ORF">CUNI_LOCUS5638</name>
</gene>
<comment type="caution">
    <text evidence="2">The sequence shown here is derived from an EMBL/GenBank/DDBJ whole genome shotgun (WGS) entry which is preliminary data.</text>
</comment>
<dbReference type="OrthoDB" id="419711at2759"/>
<feature type="transmembrane region" description="Helical" evidence="1">
    <location>
        <begin position="123"/>
        <end position="143"/>
    </location>
</feature>
<feature type="transmembrane region" description="Helical" evidence="1">
    <location>
        <begin position="78"/>
        <end position="103"/>
    </location>
</feature>
<dbReference type="AlphaFoldDB" id="A0A8S3YY53"/>
<dbReference type="Proteomes" id="UP000678393">
    <property type="component" value="Unassembled WGS sequence"/>
</dbReference>
<keyword evidence="1" id="KW-0472">Membrane</keyword>
<proteinExistence type="predicted"/>
<organism evidence="2 3">
    <name type="scientific">Candidula unifasciata</name>
    <dbReference type="NCBI Taxonomy" id="100452"/>
    <lineage>
        <taxon>Eukaryota</taxon>
        <taxon>Metazoa</taxon>
        <taxon>Spiralia</taxon>
        <taxon>Lophotrochozoa</taxon>
        <taxon>Mollusca</taxon>
        <taxon>Gastropoda</taxon>
        <taxon>Heterobranchia</taxon>
        <taxon>Euthyneura</taxon>
        <taxon>Panpulmonata</taxon>
        <taxon>Eupulmonata</taxon>
        <taxon>Stylommatophora</taxon>
        <taxon>Helicina</taxon>
        <taxon>Helicoidea</taxon>
        <taxon>Geomitridae</taxon>
        <taxon>Candidula</taxon>
    </lineage>
</organism>
<evidence type="ECO:0000313" key="2">
    <source>
        <dbReference type="EMBL" id="CAG5120080.1"/>
    </source>
</evidence>
<dbReference type="Pfam" id="PF21534">
    <property type="entry name" value="Rost"/>
    <property type="match status" value="1"/>
</dbReference>
<evidence type="ECO:0008006" key="4">
    <source>
        <dbReference type="Google" id="ProtNLM"/>
    </source>
</evidence>
<dbReference type="PANTHER" id="PTHR12242">
    <property type="entry name" value="OS02G0130600 PROTEIN-RELATED"/>
    <property type="match status" value="1"/>
</dbReference>
<keyword evidence="3" id="KW-1185">Reference proteome</keyword>
<keyword evidence="1" id="KW-0812">Transmembrane</keyword>
<reference evidence="2" key="1">
    <citation type="submission" date="2021-04" db="EMBL/GenBank/DDBJ databases">
        <authorList>
            <consortium name="Molecular Ecology Group"/>
        </authorList>
    </citation>
    <scope>NUCLEOTIDE SEQUENCE</scope>
</reference>
<feature type="transmembrane region" description="Helical" evidence="1">
    <location>
        <begin position="222"/>
        <end position="247"/>
    </location>
</feature>
<accession>A0A8S3YY53</accession>
<protein>
    <recommendedName>
        <fullName evidence="4">Protein rolling stone</fullName>
    </recommendedName>
</protein>